<sequence>MSFACGIDIGGTKIAGGVVDDDGNVLARLRAESPATSSAAIADTVVGLVRELSREHPVDRVGVGAAGFIDAGRSTVLFAPNLAWRDEPLGAELSTRLGLPVVIENDANAAAWGEFAFGAGRHHASDLLLVTVGTGVGGGIVADGALRRGAFGIAAEIGHLRVVHGGRLCGCGNHGCWEQYASGSALVRCAREEARGSLLARALVDRAGGDVDAITGPMITELAAAGDPFCVEQLSDLGRWLGEGISSLVAVLDPGVVVVGGGVSAAGDLLMGSLRETFLRTLSGRGHRPAPEIRLAELGNDAGMIGAADLARR</sequence>
<organism evidence="9 10">
    <name type="scientific">Nocardioides zeae</name>
    <dbReference type="NCBI Taxonomy" id="1457234"/>
    <lineage>
        <taxon>Bacteria</taxon>
        <taxon>Bacillati</taxon>
        <taxon>Actinomycetota</taxon>
        <taxon>Actinomycetes</taxon>
        <taxon>Propionibacteriales</taxon>
        <taxon>Nocardioidaceae</taxon>
        <taxon>Nocardioides</taxon>
    </lineage>
</organism>
<dbReference type="InterPro" id="IPR004654">
    <property type="entry name" value="ROK_glcA"/>
</dbReference>
<keyword evidence="4 9" id="KW-0808">Transferase</keyword>
<dbReference type="GO" id="GO:0005737">
    <property type="term" value="C:cytoplasm"/>
    <property type="evidence" value="ECO:0007669"/>
    <property type="project" value="InterPro"/>
</dbReference>
<name>A0A6P0HLU1_9ACTN</name>
<reference evidence="9 10" key="1">
    <citation type="journal article" date="2014" name="Int. J. Syst. Evol. Microbiol.">
        <title>Nocardioides zeae sp. nov., isolated from the stem of Zea mays.</title>
        <authorList>
            <person name="Glaeser S.P."/>
            <person name="McInroy J.A."/>
            <person name="Busse H.J."/>
            <person name="Kampfer P."/>
        </authorList>
    </citation>
    <scope>NUCLEOTIDE SEQUENCE [LARGE SCALE GENOMIC DNA]</scope>
    <source>
        <strain evidence="9 10">JCM 30728</strain>
    </source>
</reference>
<dbReference type="EC" id="2.7.1.2" evidence="2"/>
<dbReference type="EMBL" id="JAAGXA010000011">
    <property type="protein sequence ID" value="NEN79679.1"/>
    <property type="molecule type" value="Genomic_DNA"/>
</dbReference>
<keyword evidence="6 9" id="KW-0418">Kinase</keyword>
<dbReference type="InterPro" id="IPR043129">
    <property type="entry name" value="ATPase_NBD"/>
</dbReference>
<proteinExistence type="inferred from homology"/>
<evidence type="ECO:0000256" key="8">
    <source>
        <dbReference type="ARBA" id="ARBA00032386"/>
    </source>
</evidence>
<dbReference type="GO" id="GO:0004340">
    <property type="term" value="F:glucokinase activity"/>
    <property type="evidence" value="ECO:0007669"/>
    <property type="project" value="UniProtKB-EC"/>
</dbReference>
<dbReference type="GO" id="GO:0005524">
    <property type="term" value="F:ATP binding"/>
    <property type="evidence" value="ECO:0007669"/>
    <property type="project" value="UniProtKB-KW"/>
</dbReference>
<dbReference type="AlphaFoldDB" id="A0A6P0HLU1"/>
<comment type="similarity">
    <text evidence="1">Belongs to the ROK (NagC/XylR) family.</text>
</comment>
<dbReference type="Proteomes" id="UP000468687">
    <property type="component" value="Unassembled WGS sequence"/>
</dbReference>
<comment type="caution">
    <text evidence="9">The sequence shown here is derived from an EMBL/GenBank/DDBJ whole genome shotgun (WGS) entry which is preliminary data.</text>
</comment>
<keyword evidence="7" id="KW-0067">ATP-binding</keyword>
<evidence type="ECO:0000313" key="10">
    <source>
        <dbReference type="Proteomes" id="UP000468687"/>
    </source>
</evidence>
<dbReference type="PANTHER" id="PTHR18964">
    <property type="entry name" value="ROK (REPRESSOR, ORF, KINASE) FAMILY"/>
    <property type="match status" value="1"/>
</dbReference>
<evidence type="ECO:0000256" key="4">
    <source>
        <dbReference type="ARBA" id="ARBA00022679"/>
    </source>
</evidence>
<dbReference type="InterPro" id="IPR000600">
    <property type="entry name" value="ROK"/>
</dbReference>
<dbReference type="InterPro" id="IPR049874">
    <property type="entry name" value="ROK_cs"/>
</dbReference>
<dbReference type="RefSeq" id="WP_163773225.1">
    <property type="nucleotide sequence ID" value="NZ_JAAGXA010000011.1"/>
</dbReference>
<keyword evidence="5" id="KW-0547">Nucleotide-binding</keyword>
<dbReference type="Gene3D" id="3.30.420.40">
    <property type="match status" value="2"/>
</dbReference>
<evidence type="ECO:0000256" key="3">
    <source>
        <dbReference type="ARBA" id="ARBA00014701"/>
    </source>
</evidence>
<evidence type="ECO:0000256" key="6">
    <source>
        <dbReference type="ARBA" id="ARBA00022777"/>
    </source>
</evidence>
<protein>
    <recommendedName>
        <fullName evidence="3">Glucokinase</fullName>
        <ecNumber evidence="2">2.7.1.2</ecNumber>
    </recommendedName>
    <alternativeName>
        <fullName evidence="8">Glucose kinase</fullName>
    </alternativeName>
</protein>
<evidence type="ECO:0000256" key="2">
    <source>
        <dbReference type="ARBA" id="ARBA00012323"/>
    </source>
</evidence>
<dbReference type="PANTHER" id="PTHR18964:SF173">
    <property type="entry name" value="GLUCOKINASE"/>
    <property type="match status" value="1"/>
</dbReference>
<dbReference type="SUPFAM" id="SSF53067">
    <property type="entry name" value="Actin-like ATPase domain"/>
    <property type="match status" value="1"/>
</dbReference>
<keyword evidence="10" id="KW-1185">Reference proteome</keyword>
<dbReference type="NCBIfam" id="TIGR00744">
    <property type="entry name" value="ROK_glcA_fam"/>
    <property type="match status" value="1"/>
</dbReference>
<evidence type="ECO:0000256" key="5">
    <source>
        <dbReference type="ARBA" id="ARBA00022741"/>
    </source>
</evidence>
<evidence type="ECO:0000256" key="1">
    <source>
        <dbReference type="ARBA" id="ARBA00006479"/>
    </source>
</evidence>
<evidence type="ECO:0000313" key="9">
    <source>
        <dbReference type="EMBL" id="NEN79679.1"/>
    </source>
</evidence>
<accession>A0A6P0HLU1</accession>
<evidence type="ECO:0000256" key="7">
    <source>
        <dbReference type="ARBA" id="ARBA00022840"/>
    </source>
</evidence>
<dbReference type="Pfam" id="PF00480">
    <property type="entry name" value="ROK"/>
    <property type="match status" value="1"/>
</dbReference>
<dbReference type="PROSITE" id="PS01125">
    <property type="entry name" value="ROK"/>
    <property type="match status" value="1"/>
</dbReference>
<gene>
    <name evidence="9" type="ORF">G3T38_15495</name>
</gene>
<dbReference type="GO" id="GO:0006096">
    <property type="term" value="P:glycolytic process"/>
    <property type="evidence" value="ECO:0007669"/>
    <property type="project" value="InterPro"/>
</dbReference>